<accession>A0ACD3A020</accession>
<reference evidence="1 2" key="1">
    <citation type="journal article" date="2019" name="Nat. Ecol. Evol.">
        <title>Megaphylogeny resolves global patterns of mushroom evolution.</title>
        <authorList>
            <person name="Varga T."/>
            <person name="Krizsan K."/>
            <person name="Foldi C."/>
            <person name="Dima B."/>
            <person name="Sanchez-Garcia M."/>
            <person name="Sanchez-Ramirez S."/>
            <person name="Szollosi G.J."/>
            <person name="Szarkandi J.G."/>
            <person name="Papp V."/>
            <person name="Albert L."/>
            <person name="Andreopoulos W."/>
            <person name="Angelini C."/>
            <person name="Antonin V."/>
            <person name="Barry K.W."/>
            <person name="Bougher N.L."/>
            <person name="Buchanan P."/>
            <person name="Buyck B."/>
            <person name="Bense V."/>
            <person name="Catcheside P."/>
            <person name="Chovatia M."/>
            <person name="Cooper J."/>
            <person name="Damon W."/>
            <person name="Desjardin D."/>
            <person name="Finy P."/>
            <person name="Geml J."/>
            <person name="Haridas S."/>
            <person name="Hughes K."/>
            <person name="Justo A."/>
            <person name="Karasinski D."/>
            <person name="Kautmanova I."/>
            <person name="Kiss B."/>
            <person name="Kocsube S."/>
            <person name="Kotiranta H."/>
            <person name="LaButti K.M."/>
            <person name="Lechner B.E."/>
            <person name="Liimatainen K."/>
            <person name="Lipzen A."/>
            <person name="Lukacs Z."/>
            <person name="Mihaltcheva S."/>
            <person name="Morgado L.N."/>
            <person name="Niskanen T."/>
            <person name="Noordeloos M.E."/>
            <person name="Ohm R.A."/>
            <person name="Ortiz-Santana B."/>
            <person name="Ovrebo C."/>
            <person name="Racz N."/>
            <person name="Riley R."/>
            <person name="Savchenko A."/>
            <person name="Shiryaev A."/>
            <person name="Soop K."/>
            <person name="Spirin V."/>
            <person name="Szebenyi C."/>
            <person name="Tomsovsky M."/>
            <person name="Tulloss R.E."/>
            <person name="Uehling J."/>
            <person name="Grigoriev I.V."/>
            <person name="Vagvolgyi C."/>
            <person name="Papp T."/>
            <person name="Martin F.M."/>
            <person name="Miettinen O."/>
            <person name="Hibbett D.S."/>
            <person name="Nagy L.G."/>
        </authorList>
    </citation>
    <scope>NUCLEOTIDE SEQUENCE [LARGE SCALE GENOMIC DNA]</scope>
    <source>
        <strain evidence="1 2">NL-1719</strain>
    </source>
</reference>
<organism evidence="1 2">
    <name type="scientific">Pluteus cervinus</name>
    <dbReference type="NCBI Taxonomy" id="181527"/>
    <lineage>
        <taxon>Eukaryota</taxon>
        <taxon>Fungi</taxon>
        <taxon>Dikarya</taxon>
        <taxon>Basidiomycota</taxon>
        <taxon>Agaricomycotina</taxon>
        <taxon>Agaricomycetes</taxon>
        <taxon>Agaricomycetidae</taxon>
        <taxon>Agaricales</taxon>
        <taxon>Pluteineae</taxon>
        <taxon>Pluteaceae</taxon>
        <taxon>Pluteus</taxon>
    </lineage>
</organism>
<evidence type="ECO:0000313" key="2">
    <source>
        <dbReference type="Proteomes" id="UP000308600"/>
    </source>
</evidence>
<dbReference type="EMBL" id="ML209150">
    <property type="protein sequence ID" value="TFK58901.1"/>
    <property type="molecule type" value="Genomic_DNA"/>
</dbReference>
<evidence type="ECO:0000313" key="1">
    <source>
        <dbReference type="EMBL" id="TFK58901.1"/>
    </source>
</evidence>
<sequence length="183" mass="19797">MTCGGRTWVDVLGEPHLKTEVEIESRGILIAMIGKSMSIFVGKNEVLQFEGDPESEEETLVEEVGALAETGEAVVDGICKDVLDAEDPAMLSTTRGVNTRGGWKPQTLLESTTNLIKGIKTSGLPRRCAEKYAGFSASVNAWRPADVAYDRISLLERQVPSGVMGDQLNLQRKDWLCTGIGAV</sequence>
<keyword evidence="2" id="KW-1185">Reference proteome</keyword>
<protein>
    <submittedName>
        <fullName evidence="1">Uncharacterized protein</fullName>
    </submittedName>
</protein>
<gene>
    <name evidence="1" type="ORF">BDN72DRAFT_865585</name>
</gene>
<dbReference type="Proteomes" id="UP000308600">
    <property type="component" value="Unassembled WGS sequence"/>
</dbReference>
<proteinExistence type="predicted"/>
<name>A0ACD3A020_9AGAR</name>